<dbReference type="HAMAP" id="MF_00813">
    <property type="entry name" value="Allantoicase"/>
    <property type="match status" value="1"/>
</dbReference>
<dbReference type="InterPro" id="IPR015908">
    <property type="entry name" value="Allantoicase_dom"/>
</dbReference>
<dbReference type="GO" id="GO:0004037">
    <property type="term" value="F:allantoicase activity"/>
    <property type="evidence" value="ECO:0007669"/>
    <property type="project" value="InterPro"/>
</dbReference>
<reference evidence="4" key="1">
    <citation type="journal article" date="2016" name="Sci. Rep.">
        <title>Molecular characterization of firefly nuptial gifts: a multi-omics approach sheds light on postcopulatory sexual selection.</title>
        <authorList>
            <person name="Al-Wathiqui N."/>
            <person name="Fallon T.R."/>
            <person name="South A."/>
            <person name="Weng J.K."/>
            <person name="Lewis S.M."/>
        </authorList>
    </citation>
    <scope>NUCLEOTIDE SEQUENCE</scope>
</reference>
<dbReference type="GO" id="GO:0000256">
    <property type="term" value="P:allantoin catabolic process"/>
    <property type="evidence" value="ECO:0007669"/>
    <property type="project" value="InterPro"/>
</dbReference>
<dbReference type="PANTHER" id="PTHR12045">
    <property type="entry name" value="ALLANTOICASE"/>
    <property type="match status" value="1"/>
</dbReference>
<dbReference type="AlphaFoldDB" id="A0A1Y1KFR9"/>
<name>A0A1Y1KFR9_PHOPY</name>
<feature type="domain" description="Allantoicase" evidence="3">
    <location>
        <begin position="213"/>
        <end position="371"/>
    </location>
</feature>
<dbReference type="SUPFAM" id="SSF49785">
    <property type="entry name" value="Galactose-binding domain-like"/>
    <property type="match status" value="2"/>
</dbReference>
<dbReference type="Gene3D" id="2.60.120.260">
    <property type="entry name" value="Galactose-binding domain-like"/>
    <property type="match status" value="2"/>
</dbReference>
<dbReference type="OrthoDB" id="10266039at2759"/>
<dbReference type="GeneID" id="116176866"/>
<dbReference type="NCBIfam" id="TIGR02961">
    <property type="entry name" value="allantoicase"/>
    <property type="match status" value="1"/>
</dbReference>
<dbReference type="EMBL" id="GEZM01085130">
    <property type="protein sequence ID" value="JAV60200.1"/>
    <property type="molecule type" value="Transcribed_RNA"/>
</dbReference>
<accession>A0A1Y1KFR9</accession>
<dbReference type="RefSeq" id="XP_031351536.1">
    <property type="nucleotide sequence ID" value="XM_031495676.1"/>
</dbReference>
<protein>
    <recommendedName>
        <fullName evidence="2">Allantoate amidinohydrolase</fullName>
    </recommendedName>
</protein>
<dbReference type="InterPro" id="IPR008979">
    <property type="entry name" value="Galactose-bd-like_sf"/>
</dbReference>
<dbReference type="PIRSF" id="PIRSF016516">
    <property type="entry name" value="Allantoicase"/>
    <property type="match status" value="1"/>
</dbReference>
<dbReference type="FunFam" id="2.60.120.260:FF:000077">
    <property type="entry name" value="Probable allantoicase"/>
    <property type="match status" value="1"/>
</dbReference>
<evidence type="ECO:0000256" key="2">
    <source>
        <dbReference type="ARBA" id="ARBA00031078"/>
    </source>
</evidence>
<evidence type="ECO:0000313" key="4">
    <source>
        <dbReference type="EMBL" id="JAV60204.1"/>
    </source>
</evidence>
<dbReference type="KEGG" id="ppyr:116176866"/>
<dbReference type="InterPro" id="IPR005164">
    <property type="entry name" value="Allantoicase"/>
</dbReference>
<proteinExistence type="inferred from homology"/>
<dbReference type="EMBL" id="GEZM01085127">
    <property type="protein sequence ID" value="JAV60204.1"/>
    <property type="molecule type" value="Transcribed_RNA"/>
</dbReference>
<dbReference type="PANTHER" id="PTHR12045:SF3">
    <property type="entry name" value="INACTIVE ALLANTOICASE-RELATED"/>
    <property type="match status" value="1"/>
</dbReference>
<comment type="similarity">
    <text evidence="1">Belongs to the allantoicase family.</text>
</comment>
<organism evidence="4">
    <name type="scientific">Photinus pyralis</name>
    <name type="common">Common eastern firefly</name>
    <name type="synonym">Lampyris pyralis</name>
    <dbReference type="NCBI Taxonomy" id="7054"/>
    <lineage>
        <taxon>Eukaryota</taxon>
        <taxon>Metazoa</taxon>
        <taxon>Ecdysozoa</taxon>
        <taxon>Arthropoda</taxon>
        <taxon>Hexapoda</taxon>
        <taxon>Insecta</taxon>
        <taxon>Pterygota</taxon>
        <taxon>Neoptera</taxon>
        <taxon>Endopterygota</taxon>
        <taxon>Coleoptera</taxon>
        <taxon>Polyphaga</taxon>
        <taxon>Elateriformia</taxon>
        <taxon>Elateroidea</taxon>
        <taxon>Lampyridae</taxon>
        <taxon>Lampyrinae</taxon>
        <taxon>Photinus</taxon>
    </lineage>
</organism>
<dbReference type="Pfam" id="PF03561">
    <property type="entry name" value="Allantoicase"/>
    <property type="match status" value="2"/>
</dbReference>
<evidence type="ECO:0000259" key="3">
    <source>
        <dbReference type="Pfam" id="PF03561"/>
    </source>
</evidence>
<evidence type="ECO:0000256" key="1">
    <source>
        <dbReference type="ARBA" id="ARBA00009242"/>
    </source>
</evidence>
<sequence>MSTLKKIPSFTELNEISSELNGSKVIFATDDWFAPAENLLKQEEPVFKPNVFTDCGKWMDGWETRRKRVPGHDWCIIKLGLSGLIRGIHVDTAFFTGNYAPRFSLQAVNLQNEPPLPMRDEDMMGQAASLQMWESISSLNSDKWPTILPMTELRPGYEETRHNFFPINFDQVCTHIRLNMYPDGGIARLRIYGEAICKVNANEIIDLISIKNGGVCKGYSNAHYGHPRNIIRPDQAMSMADGWETARRLDRPPILETDQFGILKVTGNEWAVFKLSSAGYISHLEVDTKYFKGNFPASVRIEGVLIRDDVLSSKDNINKIQWETVLGAEKLSPDSLHWYEKEIKGRGPFSHVKITIAPDGGISRVRIYGKIHTL</sequence>
<feature type="domain" description="Allantoicase" evidence="3">
    <location>
        <begin position="22"/>
        <end position="195"/>
    </location>
</feature>